<proteinExistence type="predicted"/>
<sequence length="150" mass="16933">MSLNCTISNIQFDYAFNDAVRKASKSVSGEATTFQNGIPNQTVLVFKTICCLPDEEINTRVIAEWYFKLFGVAISTTSTVRNMSRLSDYGFLDMVDNPHGKSHKYTWIKLTQSGRKLQKLFIGSSSDWKDKPRLQLDRTVKSAMSGGIYD</sequence>
<dbReference type="GeneID" id="55412519"/>
<keyword evidence="2" id="KW-1185">Reference proteome</keyword>
<reference evidence="1 2" key="1">
    <citation type="journal article" date="2013" name="PLoS Genet.">
        <title>Expanding the Marine Virosphere Using Metagenomics.</title>
        <authorList>
            <person name="Mizuno C.M."/>
            <person name="Rodriguez-Valera F."/>
            <person name="Kimes N.E."/>
            <person name="Ghai R."/>
        </authorList>
    </citation>
    <scope>NUCLEOTIDE SEQUENCE [LARGE SCALE GENOMIC DNA]</scope>
    <source>
        <strain evidence="1">UvMED-CGR-U-MedDCM-OCT-S30-C28</strain>
    </source>
</reference>
<evidence type="ECO:0000313" key="1">
    <source>
        <dbReference type="EMBL" id="BAQ94197.1"/>
    </source>
</evidence>
<dbReference type="RefSeq" id="YP_009777739.1">
    <property type="nucleotide sequence ID" value="NC_047703.1"/>
</dbReference>
<protein>
    <submittedName>
        <fullName evidence="1">Uncharacterized protein</fullName>
    </submittedName>
</protein>
<dbReference type="KEGG" id="vg:55412519"/>
<organism evidence="1 2">
    <name type="scientific">uncultured phage_MedDCM-OCT-S30-C28</name>
    <dbReference type="NCBI Taxonomy" id="2741076"/>
    <lineage>
        <taxon>Viruses</taxon>
        <taxon>Duplodnaviria</taxon>
        <taxon>Heunggongvirae</taxon>
        <taxon>Uroviricota</taxon>
        <taxon>Caudoviricetes</taxon>
        <taxon>Autographivirales</taxon>
        <taxon>Fussvirus</taxon>
        <taxon>Fussvirus S30C28</taxon>
    </lineage>
</organism>
<dbReference type="EMBL" id="AP013543">
    <property type="protein sequence ID" value="BAQ94197.1"/>
    <property type="molecule type" value="Genomic_DNA"/>
</dbReference>
<name>A0A6S4PCT6_9CAUD</name>
<accession>A0A6S4PCT6</accession>
<evidence type="ECO:0000313" key="2">
    <source>
        <dbReference type="Proteomes" id="UP000505267"/>
    </source>
</evidence>
<dbReference type="Proteomes" id="UP000505267">
    <property type="component" value="Segment"/>
</dbReference>